<gene>
    <name evidence="1" type="ORF">C8N43_2844</name>
</gene>
<evidence type="ECO:0008006" key="3">
    <source>
        <dbReference type="Google" id="ProtNLM"/>
    </source>
</evidence>
<dbReference type="SUPFAM" id="SSF54427">
    <property type="entry name" value="NTF2-like"/>
    <property type="match status" value="1"/>
</dbReference>
<evidence type="ECO:0000313" key="2">
    <source>
        <dbReference type="Proteomes" id="UP000243978"/>
    </source>
</evidence>
<keyword evidence="2" id="KW-1185">Reference proteome</keyword>
<comment type="caution">
    <text evidence="1">The sequence shown here is derived from an EMBL/GenBank/DDBJ whole genome shotgun (WGS) entry which is preliminary data.</text>
</comment>
<dbReference type="OrthoDB" id="7651124at2"/>
<dbReference type="RefSeq" id="WP_107846409.1">
    <property type="nucleotide sequence ID" value="NZ_QBKS01000002.1"/>
</dbReference>
<protein>
    <recommendedName>
        <fullName evidence="3">SnoaL-like protein</fullName>
    </recommendedName>
</protein>
<accession>A0A2T6BDC6</accession>
<dbReference type="EMBL" id="QBKS01000002">
    <property type="protein sequence ID" value="PTX54039.1"/>
    <property type="molecule type" value="Genomic_DNA"/>
</dbReference>
<name>A0A2T6BDC6_9RHOB</name>
<dbReference type="InterPro" id="IPR032710">
    <property type="entry name" value="NTF2-like_dom_sf"/>
</dbReference>
<evidence type="ECO:0000313" key="1">
    <source>
        <dbReference type="EMBL" id="PTX54039.1"/>
    </source>
</evidence>
<dbReference type="AlphaFoldDB" id="A0A2T6BDC6"/>
<proteinExistence type="predicted"/>
<reference evidence="1 2" key="1">
    <citation type="submission" date="2018-04" db="EMBL/GenBank/DDBJ databases">
        <title>Genomic Encyclopedia of Archaeal and Bacterial Type Strains, Phase II (KMG-II): from individual species to whole genera.</title>
        <authorList>
            <person name="Goeker M."/>
        </authorList>
    </citation>
    <scope>NUCLEOTIDE SEQUENCE [LARGE SCALE GENOMIC DNA]</scope>
    <source>
        <strain evidence="1 2">DSM 100977</strain>
    </source>
</reference>
<organism evidence="1 2">
    <name type="scientific">Litoreibacter ponti</name>
    <dbReference type="NCBI Taxonomy" id="1510457"/>
    <lineage>
        <taxon>Bacteria</taxon>
        <taxon>Pseudomonadati</taxon>
        <taxon>Pseudomonadota</taxon>
        <taxon>Alphaproteobacteria</taxon>
        <taxon>Rhodobacterales</taxon>
        <taxon>Roseobacteraceae</taxon>
        <taxon>Litoreibacter</taxon>
    </lineage>
</organism>
<sequence>MDADAEFQTFLDAISDCFIARDFDAWQAHILLPFSMVTRAGPQLFDTPDALRSNFDHYLQACDAMQLDLIYRKPLALERSMDGTWVGTYETSLLSGGKRATAAYTSSALLEVVDGRFKMRSILNARGHTDWTGVAAKS</sequence>
<dbReference type="Proteomes" id="UP000243978">
    <property type="component" value="Unassembled WGS sequence"/>
</dbReference>